<dbReference type="NCBIfam" id="TIGR01901">
    <property type="entry name" value="adhes_NPXG"/>
    <property type="match status" value="1"/>
</dbReference>
<dbReference type="InterPro" id="IPR008638">
    <property type="entry name" value="FhaB/CdiA-like_TPS"/>
</dbReference>
<protein>
    <submittedName>
        <fullName evidence="7">Filamentous hemagglutinin N-terminal domain-containing protein</fullName>
    </submittedName>
</protein>
<evidence type="ECO:0000259" key="6">
    <source>
        <dbReference type="SMART" id="SM00912"/>
    </source>
</evidence>
<accession>A0A414NY72</accession>
<dbReference type="PANTHER" id="PTHR12338:SF8">
    <property type="entry name" value="HEME_HEMOPEXIN-BINDING PROTEIN"/>
    <property type="match status" value="1"/>
</dbReference>
<name>A0A414NY72_9FIRM</name>
<dbReference type="InterPro" id="IPR050909">
    <property type="entry name" value="Bact_Autotransporter_VF"/>
</dbReference>
<proteinExistence type="predicted"/>
<dbReference type="Pfam" id="PF05860">
    <property type="entry name" value="TPS"/>
    <property type="match status" value="1"/>
</dbReference>
<dbReference type="Gene3D" id="2.160.20.10">
    <property type="entry name" value="Single-stranded right-handed beta-helix, Pectin lyase-like"/>
    <property type="match status" value="1"/>
</dbReference>
<feature type="compositionally biased region" description="Polar residues" evidence="4">
    <location>
        <begin position="1263"/>
        <end position="1287"/>
    </location>
</feature>
<feature type="chain" id="PRO_5019041060" evidence="5">
    <location>
        <begin position="29"/>
        <end position="1318"/>
    </location>
</feature>
<sequence>MKWSFNHKSRKAFLTAAICLALSQSVFAMPTGGKVVDGNVEGIVNGTVASGGTINVNSNALIDWTAFNIAKGETLNFKFGQDYLNVINHVTGSEMSQLLGTLTSGKNGNVYLINPNGILVGSGARIDAGSLFLSTLDATDDQLMGIYKTDTWNLDLASKKDSQGLTIQNGANIQVGTFLGLLGNKVQIADNVTISDTPYDKDETTLVVAAADSASFYPHSSAPALISVTTKQGNAVDMGATKFNINNEYTDTYILGNDIKMTGTNLNINSRNSKVSSTALDIIAADSYQSSKANSKANTENVELGINRGNHLDLSGVTASSDYMHVIGGRTSIDDSKLELTATTEAFKQGEPAPYMTIAALSGDHLILDDIEGGVQHVSNTQAEANPAVANSLTIKNSDLTSNENLSLWGGSVELVNSNLKTATETNDKDNNIDIYAFESVDNDGGALTNSSNTVKMTGGSIESGADISMRGAKIALDGVDKIAGTAEKSAVELLAGKEIRTEDPDTIEINGTENNTIDIKNTNITSNDGTLAYGGAINIASSSMKDNNYSIQIAAANHYLDDGKQYTDGKDSGEPRFLASTNNGVTLDNAELTTSAKGPHGVNAIGVMSGNVTVKNKSTLDSGDIWLTAGKSHEDKNTTEVLSADSDMNLTVSDSTLKASEDATLVGAAVNLTNTSLTVGTEGQGTTGTNGIVRLAAGQDVTLYDQDGRGFGIESVDNTGDVSLNNVTMNAIGTVDAYGKTIDIKDSNLTGNSTIAFQAGNATEDGINSTAENTINLANTTVNTNDAGLALIGGKVNVTDKSNLAVGDLELVAGTSYMDDGNTIKGADATNLSISDSTMTVKHDATLIGSDINLTNATLNVGTPNDTEYNANGAVRIAASQDVKLSKDDNKGSVISSVNNTGSLTMNKVNLSAQGDVMAYGKTVKLQNSDLSTTNDKDLDINALNTYTRVNGTSDTWAATKDNTMDVSGTTLTNKGIIELSSGKLTMDKSNLTATGEEGAILVDARASYTDDDNGAYVNKTTDGMDVNIKDSDFSGDNGVLVVGNTVTIDGQSSAKSTNAKVFFATGTESEMTDTSIKGDGAPVNVGKDVKYDAKNTEFAPSMKTIETKPDQPSDPGTKPSDPGTQPSDPGTKPSDPGTQPSDPGTKPSDPGTKPSDPGTKPTEPDQPSKPDKPVVTPDPKPAVDVKKNIEQGKQDMTKAIADNKDNVSAAVKQQSEKLSDSKMTDEEKAAQVKGYAEAIEDSQASAEEKQALVKDTVKSFEPTQQSSIEAQNKQDEAAQNSNAQTVIPDVTVKTVAPAAHEGAAATVTVDGTVVNE</sequence>
<reference evidence="7 8" key="1">
    <citation type="submission" date="2018-08" db="EMBL/GenBank/DDBJ databases">
        <title>A genome reference for cultivated species of the human gut microbiota.</title>
        <authorList>
            <person name="Zou Y."/>
            <person name="Xue W."/>
            <person name="Luo G."/>
        </authorList>
    </citation>
    <scope>NUCLEOTIDE SEQUENCE [LARGE SCALE GENOMIC DNA]</scope>
    <source>
        <strain evidence="7 8">AM25-21AC</strain>
    </source>
</reference>
<feature type="compositionally biased region" description="Basic and acidic residues" evidence="4">
    <location>
        <begin position="1164"/>
        <end position="1174"/>
    </location>
</feature>
<dbReference type="Proteomes" id="UP000283442">
    <property type="component" value="Unassembled WGS sequence"/>
</dbReference>
<gene>
    <name evidence="7" type="ORF">DW674_04265</name>
</gene>
<dbReference type="GO" id="GO:0005576">
    <property type="term" value="C:extracellular region"/>
    <property type="evidence" value="ECO:0007669"/>
    <property type="project" value="UniProtKB-SubCell"/>
</dbReference>
<evidence type="ECO:0000256" key="5">
    <source>
        <dbReference type="SAM" id="SignalP"/>
    </source>
</evidence>
<evidence type="ECO:0000256" key="2">
    <source>
        <dbReference type="ARBA" id="ARBA00022525"/>
    </source>
</evidence>
<dbReference type="RefSeq" id="WP_118175479.1">
    <property type="nucleotide sequence ID" value="NZ_JAQEAO010000003.1"/>
</dbReference>
<evidence type="ECO:0000313" key="7">
    <source>
        <dbReference type="EMBL" id="RHF52392.1"/>
    </source>
</evidence>
<feature type="compositionally biased region" description="Basic and acidic residues" evidence="4">
    <location>
        <begin position="1183"/>
        <end position="1207"/>
    </location>
</feature>
<evidence type="ECO:0000256" key="4">
    <source>
        <dbReference type="SAM" id="MobiDB-lite"/>
    </source>
</evidence>
<feature type="domain" description="Filamentous haemagglutinin FhaB/tRNA nuclease CdiA-like TPS" evidence="6">
    <location>
        <begin position="26"/>
        <end position="142"/>
    </location>
</feature>
<keyword evidence="3 5" id="KW-0732">Signal</keyword>
<feature type="signal peptide" evidence="5">
    <location>
        <begin position="1"/>
        <end position="28"/>
    </location>
</feature>
<evidence type="ECO:0000313" key="8">
    <source>
        <dbReference type="Proteomes" id="UP000283442"/>
    </source>
</evidence>
<dbReference type="EMBL" id="QRHE01000003">
    <property type="protein sequence ID" value="RHF52392.1"/>
    <property type="molecule type" value="Genomic_DNA"/>
</dbReference>
<dbReference type="SMART" id="SM00912">
    <property type="entry name" value="Haemagg_act"/>
    <property type="match status" value="1"/>
</dbReference>
<dbReference type="InterPro" id="IPR012334">
    <property type="entry name" value="Pectin_lyas_fold"/>
</dbReference>
<dbReference type="OrthoDB" id="1663855at2"/>
<organism evidence="7 8">
    <name type="scientific">Mitsuokella multacida</name>
    <dbReference type="NCBI Taxonomy" id="52226"/>
    <lineage>
        <taxon>Bacteria</taxon>
        <taxon>Bacillati</taxon>
        <taxon>Bacillota</taxon>
        <taxon>Negativicutes</taxon>
        <taxon>Selenomonadales</taxon>
        <taxon>Selenomonadaceae</taxon>
        <taxon>Mitsuokella</taxon>
    </lineage>
</organism>
<evidence type="ECO:0000256" key="3">
    <source>
        <dbReference type="ARBA" id="ARBA00022729"/>
    </source>
</evidence>
<feature type="region of interest" description="Disordered" evidence="4">
    <location>
        <begin position="1098"/>
        <end position="1231"/>
    </location>
</feature>
<comment type="subcellular location">
    <subcellularLocation>
        <location evidence="1">Secreted</location>
    </subcellularLocation>
</comment>
<evidence type="ECO:0000256" key="1">
    <source>
        <dbReference type="ARBA" id="ARBA00004613"/>
    </source>
</evidence>
<feature type="region of interest" description="Disordered" evidence="4">
    <location>
        <begin position="1258"/>
        <end position="1289"/>
    </location>
</feature>
<dbReference type="PANTHER" id="PTHR12338">
    <property type="entry name" value="AUTOTRANSPORTER"/>
    <property type="match status" value="1"/>
</dbReference>
<keyword evidence="2" id="KW-0964">Secreted</keyword>
<comment type="caution">
    <text evidence="7">The sequence shown here is derived from an EMBL/GenBank/DDBJ whole genome shotgun (WGS) entry which is preliminary data.</text>
</comment>
<feature type="compositionally biased region" description="Basic and acidic residues" evidence="4">
    <location>
        <begin position="1216"/>
        <end position="1231"/>
    </location>
</feature>